<sequence>MELTLSPPSVSSQQTAQMSLQTPLFHGNPQSPYGNLSWQGGSLASPFAAPATRTQGHHLPLVTFHPVQGEVCVDPVDGKVYTSAREEVPQLRYTYGDTRKGWHKQSPVLFSKSGNSGVRFPDAYSVNFEVDEGNSFPFGRNFRGITVRLHFPGHPSSTDVEKVLKELAKQGKRSKARSMQVSTKDYRVKAEPVTKRKLVQEVSKRVKWHIEDLMKNSDLFPFDCGVEGKWCLGEGLTKFEYMTITAIENVSSGSWSQVPPRLARSFGFCTQSVDLDPYLCHMSYLPS</sequence>
<dbReference type="EMBL" id="WIUZ02000002">
    <property type="protein sequence ID" value="KAF9791156.1"/>
    <property type="molecule type" value="Genomic_DNA"/>
</dbReference>
<accession>A0A9P6HPX4</accession>
<comment type="caution">
    <text evidence="1">The sequence shown here is derived from an EMBL/GenBank/DDBJ whole genome shotgun (WGS) entry which is preliminary data.</text>
</comment>
<keyword evidence="2" id="KW-1185">Reference proteome</keyword>
<organism evidence="1 2">
    <name type="scientific">Thelephora terrestris</name>
    <dbReference type="NCBI Taxonomy" id="56493"/>
    <lineage>
        <taxon>Eukaryota</taxon>
        <taxon>Fungi</taxon>
        <taxon>Dikarya</taxon>
        <taxon>Basidiomycota</taxon>
        <taxon>Agaricomycotina</taxon>
        <taxon>Agaricomycetes</taxon>
        <taxon>Thelephorales</taxon>
        <taxon>Thelephoraceae</taxon>
        <taxon>Thelephora</taxon>
    </lineage>
</organism>
<evidence type="ECO:0000313" key="2">
    <source>
        <dbReference type="Proteomes" id="UP000736335"/>
    </source>
</evidence>
<protein>
    <submittedName>
        <fullName evidence="1">Uncharacterized protein</fullName>
    </submittedName>
</protein>
<evidence type="ECO:0000313" key="1">
    <source>
        <dbReference type="EMBL" id="KAF9791156.1"/>
    </source>
</evidence>
<reference evidence="1" key="2">
    <citation type="submission" date="2020-11" db="EMBL/GenBank/DDBJ databases">
        <authorList>
            <consortium name="DOE Joint Genome Institute"/>
            <person name="Kuo A."/>
            <person name="Miyauchi S."/>
            <person name="Kiss E."/>
            <person name="Drula E."/>
            <person name="Kohler A."/>
            <person name="Sanchez-Garcia M."/>
            <person name="Andreopoulos B."/>
            <person name="Barry K.W."/>
            <person name="Bonito G."/>
            <person name="Buee M."/>
            <person name="Carver A."/>
            <person name="Chen C."/>
            <person name="Cichocki N."/>
            <person name="Clum A."/>
            <person name="Culley D."/>
            <person name="Crous P.W."/>
            <person name="Fauchery L."/>
            <person name="Girlanda M."/>
            <person name="Hayes R."/>
            <person name="Keri Z."/>
            <person name="Labutti K."/>
            <person name="Lipzen A."/>
            <person name="Lombard V."/>
            <person name="Magnuson J."/>
            <person name="Maillard F."/>
            <person name="Morin E."/>
            <person name="Murat C."/>
            <person name="Nolan M."/>
            <person name="Ohm R."/>
            <person name="Pangilinan J."/>
            <person name="Pereira M."/>
            <person name="Perotto S."/>
            <person name="Peter M."/>
            <person name="Riley R."/>
            <person name="Sitrit Y."/>
            <person name="Stielow B."/>
            <person name="Szollosi G."/>
            <person name="Zifcakova L."/>
            <person name="Stursova M."/>
            <person name="Spatafora J.W."/>
            <person name="Tedersoo L."/>
            <person name="Vaario L.-M."/>
            <person name="Yamada A."/>
            <person name="Yan M."/>
            <person name="Wang P."/>
            <person name="Xu J."/>
            <person name="Bruns T."/>
            <person name="Baldrian P."/>
            <person name="Vilgalys R."/>
            <person name="Henrissat B."/>
            <person name="Grigoriev I.V."/>
            <person name="Hibbett D."/>
            <person name="Nagy L.G."/>
            <person name="Martin F.M."/>
        </authorList>
    </citation>
    <scope>NUCLEOTIDE SEQUENCE</scope>
    <source>
        <strain evidence="1">UH-Tt-Lm1</strain>
    </source>
</reference>
<reference evidence="1" key="1">
    <citation type="journal article" date="2020" name="Nat. Commun.">
        <title>Large-scale genome sequencing of mycorrhizal fungi provides insights into the early evolution of symbiotic traits.</title>
        <authorList>
            <person name="Miyauchi S."/>
            <person name="Kiss E."/>
            <person name="Kuo A."/>
            <person name="Drula E."/>
            <person name="Kohler A."/>
            <person name="Sanchez-Garcia M."/>
            <person name="Morin E."/>
            <person name="Andreopoulos B."/>
            <person name="Barry K.W."/>
            <person name="Bonito G."/>
            <person name="Buee M."/>
            <person name="Carver A."/>
            <person name="Chen C."/>
            <person name="Cichocki N."/>
            <person name="Clum A."/>
            <person name="Culley D."/>
            <person name="Crous P.W."/>
            <person name="Fauchery L."/>
            <person name="Girlanda M."/>
            <person name="Hayes R.D."/>
            <person name="Keri Z."/>
            <person name="LaButti K."/>
            <person name="Lipzen A."/>
            <person name="Lombard V."/>
            <person name="Magnuson J."/>
            <person name="Maillard F."/>
            <person name="Murat C."/>
            <person name="Nolan M."/>
            <person name="Ohm R.A."/>
            <person name="Pangilinan J."/>
            <person name="Pereira M.F."/>
            <person name="Perotto S."/>
            <person name="Peter M."/>
            <person name="Pfister S."/>
            <person name="Riley R."/>
            <person name="Sitrit Y."/>
            <person name="Stielow J.B."/>
            <person name="Szollosi G."/>
            <person name="Zifcakova L."/>
            <person name="Stursova M."/>
            <person name="Spatafora J.W."/>
            <person name="Tedersoo L."/>
            <person name="Vaario L.M."/>
            <person name="Yamada A."/>
            <person name="Yan M."/>
            <person name="Wang P."/>
            <person name="Xu J."/>
            <person name="Bruns T."/>
            <person name="Baldrian P."/>
            <person name="Vilgalys R."/>
            <person name="Dunand C."/>
            <person name="Henrissat B."/>
            <person name="Grigoriev I.V."/>
            <person name="Hibbett D."/>
            <person name="Nagy L.G."/>
            <person name="Martin F.M."/>
        </authorList>
    </citation>
    <scope>NUCLEOTIDE SEQUENCE</scope>
    <source>
        <strain evidence="1">UH-Tt-Lm1</strain>
    </source>
</reference>
<dbReference type="Proteomes" id="UP000736335">
    <property type="component" value="Unassembled WGS sequence"/>
</dbReference>
<proteinExistence type="predicted"/>
<name>A0A9P6HPX4_9AGAM</name>
<dbReference type="AlphaFoldDB" id="A0A9P6HPX4"/>
<gene>
    <name evidence="1" type="ORF">BJ322DRAFT_1208363</name>
</gene>